<dbReference type="InterPro" id="IPR051595">
    <property type="entry name" value="GH25_Enzymes"/>
</dbReference>
<sequence length="254" mass="28502">MKSFLICLLFVNFWTSYAGIGIDSKKKLDLIQWICLGDANFEMMFAQVYETAGQVDENGILNLLAEDFDGSMQMSAYIAPCVSGKCLNGINDAAGQVNATLQNLKQKVSDFEGYVFIEVATYQNWSSNKAQNQQFIVEMVNSLHFANSFMGIITGQSAWTSIFGASFTNASVFAQDLVWVNWNGVEDLTTGWTPFGGWTQPVAHQYAGNINNNNCTIGKPINYVYFDSESDFGKRMKKTKVDEKRQKVHKFDRN</sequence>
<dbReference type="PANTHER" id="PTHR23208:SF36">
    <property type="entry name" value="LYSOZYME-RELATED"/>
    <property type="match status" value="1"/>
</dbReference>
<name>A0A914CIK7_9BILA</name>
<dbReference type="AlphaFoldDB" id="A0A914CIK7"/>
<proteinExistence type="predicted"/>
<evidence type="ECO:0000313" key="2">
    <source>
        <dbReference type="Proteomes" id="UP000887540"/>
    </source>
</evidence>
<evidence type="ECO:0000313" key="3">
    <source>
        <dbReference type="WBParaSite" id="ACRNAN_scaffold10772.g14702.t1"/>
    </source>
</evidence>
<feature type="chain" id="PRO_5037690553" evidence="1">
    <location>
        <begin position="20"/>
        <end position="254"/>
    </location>
</feature>
<dbReference type="Proteomes" id="UP000887540">
    <property type="component" value="Unplaced"/>
</dbReference>
<dbReference type="WBParaSite" id="ACRNAN_scaffold10772.g14702.t1">
    <property type="protein sequence ID" value="ACRNAN_scaffold10772.g14702.t1"/>
    <property type="gene ID" value="ACRNAN_scaffold10772.g14702"/>
</dbReference>
<accession>A0A914CIK7</accession>
<dbReference type="Gene3D" id="3.20.20.80">
    <property type="entry name" value="Glycosidases"/>
    <property type="match status" value="1"/>
</dbReference>
<protein>
    <submittedName>
        <fullName evidence="3">Uncharacterized protein</fullName>
    </submittedName>
</protein>
<reference evidence="3" key="1">
    <citation type="submission" date="2022-11" db="UniProtKB">
        <authorList>
            <consortium name="WormBaseParasite"/>
        </authorList>
    </citation>
    <scope>IDENTIFICATION</scope>
</reference>
<keyword evidence="1" id="KW-0732">Signal</keyword>
<organism evidence="2 3">
    <name type="scientific">Acrobeloides nanus</name>
    <dbReference type="NCBI Taxonomy" id="290746"/>
    <lineage>
        <taxon>Eukaryota</taxon>
        <taxon>Metazoa</taxon>
        <taxon>Ecdysozoa</taxon>
        <taxon>Nematoda</taxon>
        <taxon>Chromadorea</taxon>
        <taxon>Rhabditida</taxon>
        <taxon>Tylenchina</taxon>
        <taxon>Cephalobomorpha</taxon>
        <taxon>Cephaloboidea</taxon>
        <taxon>Cephalobidae</taxon>
        <taxon>Acrobeloides</taxon>
    </lineage>
</organism>
<dbReference type="SUPFAM" id="SSF51445">
    <property type="entry name" value="(Trans)glycosidases"/>
    <property type="match status" value="1"/>
</dbReference>
<evidence type="ECO:0000256" key="1">
    <source>
        <dbReference type="SAM" id="SignalP"/>
    </source>
</evidence>
<keyword evidence="2" id="KW-1185">Reference proteome</keyword>
<dbReference type="GO" id="GO:0007165">
    <property type="term" value="P:signal transduction"/>
    <property type="evidence" value="ECO:0007669"/>
    <property type="project" value="TreeGrafter"/>
</dbReference>
<feature type="signal peptide" evidence="1">
    <location>
        <begin position="1"/>
        <end position="19"/>
    </location>
</feature>
<dbReference type="PANTHER" id="PTHR23208">
    <property type="entry name" value="LYSOZYME PROTEIN"/>
    <property type="match status" value="1"/>
</dbReference>
<dbReference type="InterPro" id="IPR017853">
    <property type="entry name" value="GH"/>
</dbReference>